<gene>
    <name evidence="1" type="ORF">FHX59_005737</name>
</gene>
<keyword evidence="2" id="KW-1185">Reference proteome</keyword>
<dbReference type="EMBL" id="JACHVZ010000018">
    <property type="protein sequence ID" value="MBB2931267.1"/>
    <property type="molecule type" value="Genomic_DNA"/>
</dbReference>
<evidence type="ECO:0000313" key="1">
    <source>
        <dbReference type="EMBL" id="MBB2931267.1"/>
    </source>
</evidence>
<dbReference type="Proteomes" id="UP000533533">
    <property type="component" value="Unassembled WGS sequence"/>
</dbReference>
<reference evidence="1 2" key="1">
    <citation type="submission" date="2020-08" db="EMBL/GenBank/DDBJ databases">
        <title>Genomic Encyclopedia of Type Strains, Phase IV (KMG-V): Genome sequencing to study the core and pangenomes of soil and plant-associated prokaryotes.</title>
        <authorList>
            <person name="Whitman W."/>
        </authorList>
    </citation>
    <scope>NUCLEOTIDE SEQUENCE [LARGE SCALE GENOMIC DNA]</scope>
    <source>
        <strain evidence="1 2">SRMrh-85</strain>
    </source>
</reference>
<accession>A0ABR6FV13</accession>
<evidence type="ECO:0000313" key="2">
    <source>
        <dbReference type="Proteomes" id="UP000533533"/>
    </source>
</evidence>
<protein>
    <submittedName>
        <fullName evidence="1">Uncharacterized protein</fullName>
    </submittedName>
</protein>
<dbReference type="RefSeq" id="WP_220025059.1">
    <property type="nucleotide sequence ID" value="NZ_JACHVZ010000018.1"/>
</dbReference>
<name>A0ABR6FV13_9BURK</name>
<comment type="caution">
    <text evidence="1">The sequence shown here is derived from an EMBL/GenBank/DDBJ whole genome shotgun (WGS) entry which is preliminary data.</text>
</comment>
<proteinExistence type="predicted"/>
<organism evidence="1 2">
    <name type="scientific">Paraburkholderia silvatlantica</name>
    <dbReference type="NCBI Taxonomy" id="321895"/>
    <lineage>
        <taxon>Bacteria</taxon>
        <taxon>Pseudomonadati</taxon>
        <taxon>Pseudomonadota</taxon>
        <taxon>Betaproteobacteria</taxon>
        <taxon>Burkholderiales</taxon>
        <taxon>Burkholderiaceae</taxon>
        <taxon>Paraburkholderia</taxon>
    </lineage>
</organism>
<sequence>MTSRRTWGYEPPYTLANVAKDKIDGSEKIGKVIVFEYLCAYEVGETVFAREQRGILSAALKFETHPVGQVRHQARQYRYARRAPYDFTRPEHWRATAGDQGRFALTVRASGSATSTMGTNSAEPVRVDFPESMYMGRLRSCMIHLRSWAAFMPALSARSTTDAPGFSHASISHRLPWGSKQRRPPSSMCVT</sequence>